<evidence type="ECO:0000313" key="6">
    <source>
        <dbReference type="Proteomes" id="UP000014760"/>
    </source>
</evidence>
<dbReference type="PROSITE" id="PS51233">
    <property type="entry name" value="VWFD"/>
    <property type="match status" value="1"/>
</dbReference>
<evidence type="ECO:0000259" key="3">
    <source>
        <dbReference type="PROSITE" id="PS51233"/>
    </source>
</evidence>
<dbReference type="PANTHER" id="PTHR46160:SF9">
    <property type="entry name" value="PROTEIN PRY2-RELATED"/>
    <property type="match status" value="1"/>
</dbReference>
<dbReference type="EnsemblMetazoa" id="CapteT213504">
    <property type="protein sequence ID" value="CapteP213504"/>
    <property type="gene ID" value="CapteG213504"/>
</dbReference>
<dbReference type="InterPro" id="IPR001846">
    <property type="entry name" value="VWF_type-D"/>
</dbReference>
<accession>R7T359</accession>
<dbReference type="AlphaFoldDB" id="R7T359"/>
<dbReference type="Proteomes" id="UP000014760">
    <property type="component" value="Unassembled WGS sequence"/>
</dbReference>
<reference evidence="4 6" key="2">
    <citation type="journal article" date="2013" name="Nature">
        <title>Insights into bilaterian evolution from three spiralian genomes.</title>
        <authorList>
            <person name="Simakov O."/>
            <person name="Marletaz F."/>
            <person name="Cho S.J."/>
            <person name="Edsinger-Gonzales E."/>
            <person name="Havlak P."/>
            <person name="Hellsten U."/>
            <person name="Kuo D.H."/>
            <person name="Larsson T."/>
            <person name="Lv J."/>
            <person name="Arendt D."/>
            <person name="Savage R."/>
            <person name="Osoegawa K."/>
            <person name="de Jong P."/>
            <person name="Grimwood J."/>
            <person name="Chapman J.A."/>
            <person name="Shapiro H."/>
            <person name="Aerts A."/>
            <person name="Otillar R.P."/>
            <person name="Terry A.Y."/>
            <person name="Boore J.L."/>
            <person name="Grigoriev I.V."/>
            <person name="Lindberg D.R."/>
            <person name="Seaver E.C."/>
            <person name="Weisblat D.A."/>
            <person name="Putnam N.H."/>
            <person name="Rokhsar D.S."/>
        </authorList>
    </citation>
    <scope>NUCLEOTIDE SEQUENCE</scope>
    <source>
        <strain evidence="4 6">I ESC-2004</strain>
    </source>
</reference>
<evidence type="ECO:0000313" key="5">
    <source>
        <dbReference type="EnsemblMetazoa" id="CapteP213504"/>
    </source>
</evidence>
<proteinExistence type="predicted"/>
<feature type="region of interest" description="Disordered" evidence="1">
    <location>
        <begin position="481"/>
        <end position="502"/>
    </location>
</feature>
<dbReference type="PANTHER" id="PTHR46160">
    <property type="entry name" value="ALPHA-TECTORIN-RELATED"/>
    <property type="match status" value="1"/>
</dbReference>
<feature type="region of interest" description="Disordered" evidence="1">
    <location>
        <begin position="130"/>
        <end position="159"/>
    </location>
</feature>
<dbReference type="SMART" id="SM00216">
    <property type="entry name" value="VWD"/>
    <property type="match status" value="1"/>
</dbReference>
<protein>
    <recommendedName>
        <fullName evidence="3">VWFD domain-containing protein</fullName>
    </recommendedName>
</protein>
<reference evidence="5" key="3">
    <citation type="submission" date="2015-06" db="UniProtKB">
        <authorList>
            <consortium name="EnsemblMetazoa"/>
        </authorList>
    </citation>
    <scope>IDENTIFICATION</scope>
</reference>
<sequence>MILALGIVLTAAFLHAQADETCPTGVPLSCWICDEATESDCYASGRYETCSISNRDDEASCVLRTKKNGEGEVIAYKTSCGTTTECETVSTEICEGLNCLYCHGPRDVLKHNSTLDRDIAACGMDFNPNPCAESETGPDSPTGARRKRSLDEGTGEMQNETVLIGIPSKTGARRRRSLDEGTGVIQNEDPEVIVPPEAFRKREAIDKRESGEDERIGNDVWCKTCDWSSDDEACASSGDWTRCPDSKVEGAICVRESITDDSMVPPVTSIRRQCGVRQLSYPSALHGPTGHCGRANSTAPLQCFTSGYGDPEELNLPGGSSVYRCEDPDTAKMMCFCRGDPHCLTFDRKQLDLSGDCEYTFARDGCADLGVPVNDSTWHVTATLMTNPKGTRSWVTSVTIVMDNKEVTIGQDLVLTLDGVTLETLPGDSSIFGFAQIDKYYEVTLKSLGVVVRYNGEKNMQVLVPKSLAGSVCGLCGSGNGFPEDDNTTGPNEDCSGEQTGVETDDLGVLSRSWLHSMDENNSKCMNECNTPA</sequence>
<feature type="domain" description="VWFD" evidence="3">
    <location>
        <begin position="333"/>
        <end position="526"/>
    </location>
</feature>
<evidence type="ECO:0000256" key="2">
    <source>
        <dbReference type="SAM" id="SignalP"/>
    </source>
</evidence>
<gene>
    <name evidence="4" type="ORF">CAPTEDRAFT_213504</name>
</gene>
<dbReference type="EMBL" id="KB312518">
    <property type="protein sequence ID" value="ELT87092.1"/>
    <property type="molecule type" value="Genomic_DNA"/>
</dbReference>
<dbReference type="HOGENOM" id="CLU_511168_0_0_1"/>
<dbReference type="EMBL" id="AMQN01016079">
    <property type="status" value="NOT_ANNOTATED_CDS"/>
    <property type="molecule type" value="Genomic_DNA"/>
</dbReference>
<feature type="chain" id="PRO_5008786590" description="VWFD domain-containing protein" evidence="2">
    <location>
        <begin position="19"/>
        <end position="533"/>
    </location>
</feature>
<keyword evidence="6" id="KW-1185">Reference proteome</keyword>
<reference evidence="6" key="1">
    <citation type="submission" date="2012-12" db="EMBL/GenBank/DDBJ databases">
        <authorList>
            <person name="Hellsten U."/>
            <person name="Grimwood J."/>
            <person name="Chapman J.A."/>
            <person name="Shapiro H."/>
            <person name="Aerts A."/>
            <person name="Otillar R.P."/>
            <person name="Terry A.Y."/>
            <person name="Boore J.L."/>
            <person name="Simakov O."/>
            <person name="Marletaz F."/>
            <person name="Cho S.-J."/>
            <person name="Edsinger-Gonzales E."/>
            <person name="Havlak P."/>
            <person name="Kuo D.-H."/>
            <person name="Larsson T."/>
            <person name="Lv J."/>
            <person name="Arendt D."/>
            <person name="Savage R."/>
            <person name="Osoegawa K."/>
            <person name="de Jong P."/>
            <person name="Lindberg D.R."/>
            <person name="Seaver E.C."/>
            <person name="Weisblat D.A."/>
            <person name="Putnam N.H."/>
            <person name="Grigoriev I.V."/>
            <person name="Rokhsar D.S."/>
        </authorList>
    </citation>
    <scope>NUCLEOTIDE SEQUENCE</scope>
    <source>
        <strain evidence="6">I ESC-2004</strain>
    </source>
</reference>
<organism evidence="4">
    <name type="scientific">Capitella teleta</name>
    <name type="common">Polychaete worm</name>
    <dbReference type="NCBI Taxonomy" id="283909"/>
    <lineage>
        <taxon>Eukaryota</taxon>
        <taxon>Metazoa</taxon>
        <taxon>Spiralia</taxon>
        <taxon>Lophotrochozoa</taxon>
        <taxon>Annelida</taxon>
        <taxon>Polychaeta</taxon>
        <taxon>Sedentaria</taxon>
        <taxon>Scolecida</taxon>
        <taxon>Capitellidae</taxon>
        <taxon>Capitella</taxon>
    </lineage>
</organism>
<evidence type="ECO:0000256" key="1">
    <source>
        <dbReference type="SAM" id="MobiDB-lite"/>
    </source>
</evidence>
<dbReference type="InterPro" id="IPR052749">
    <property type="entry name" value="Alpha-tectorin"/>
</dbReference>
<keyword evidence="2" id="KW-0732">Signal</keyword>
<dbReference type="OrthoDB" id="6019304at2759"/>
<feature type="signal peptide" evidence="2">
    <location>
        <begin position="1"/>
        <end position="18"/>
    </location>
</feature>
<evidence type="ECO:0000313" key="4">
    <source>
        <dbReference type="EMBL" id="ELT87092.1"/>
    </source>
</evidence>
<dbReference type="Pfam" id="PF00094">
    <property type="entry name" value="VWD"/>
    <property type="match status" value="1"/>
</dbReference>
<name>R7T359_CAPTE</name>